<protein>
    <submittedName>
        <fullName evidence="2">Uncharacterized protein</fullName>
    </submittedName>
</protein>
<accession>A0A1J5PGE7</accession>
<dbReference type="EMBL" id="MLJW01006468">
    <property type="protein sequence ID" value="OIQ66628.1"/>
    <property type="molecule type" value="Genomic_DNA"/>
</dbReference>
<reference evidence="2" key="1">
    <citation type="submission" date="2016-10" db="EMBL/GenBank/DDBJ databases">
        <title>Sequence of Gallionella enrichment culture.</title>
        <authorList>
            <person name="Poehlein A."/>
            <person name="Muehling M."/>
            <person name="Daniel R."/>
        </authorList>
    </citation>
    <scope>NUCLEOTIDE SEQUENCE</scope>
</reference>
<evidence type="ECO:0000313" key="2">
    <source>
        <dbReference type="EMBL" id="OIQ66628.1"/>
    </source>
</evidence>
<organism evidence="2">
    <name type="scientific">mine drainage metagenome</name>
    <dbReference type="NCBI Taxonomy" id="410659"/>
    <lineage>
        <taxon>unclassified sequences</taxon>
        <taxon>metagenomes</taxon>
        <taxon>ecological metagenomes</taxon>
    </lineage>
</organism>
<proteinExistence type="predicted"/>
<comment type="caution">
    <text evidence="2">The sequence shown here is derived from an EMBL/GenBank/DDBJ whole genome shotgun (WGS) entry which is preliminary data.</text>
</comment>
<dbReference type="AlphaFoldDB" id="A0A1J5PGE7"/>
<evidence type="ECO:0000256" key="1">
    <source>
        <dbReference type="SAM" id="MobiDB-lite"/>
    </source>
</evidence>
<sequence>MDVADQARQDFEGRIHLGEGQRELRALEAGAPGRREQQRTLALRERLQRLHRRGAEAAADELHALSVEQCLGDPSAFRRVILVVVGDTFEVVGLAVDLDAASLRDFLCGLLAHEFRALTPDRCGARKWDRQSQLNGLLGLCSAGGHQDAKRCSQCERLHLGHNRHIISFTFLSAFEPRPFFKSWPFRAPRTSVVRFLLHRNPGPRAARPNAHPASAPDDGQRP</sequence>
<gene>
    <name evidence="2" type="ORF">GALL_518010</name>
</gene>
<name>A0A1J5PGE7_9ZZZZ</name>
<feature type="region of interest" description="Disordered" evidence="1">
    <location>
        <begin position="202"/>
        <end position="223"/>
    </location>
</feature>